<organism evidence="3">
    <name type="scientific">Pithovirus LCPAC401</name>
    <dbReference type="NCBI Taxonomy" id="2506595"/>
    <lineage>
        <taxon>Viruses</taxon>
        <taxon>Pithoviruses</taxon>
    </lineage>
</organism>
<dbReference type="Gene3D" id="1.20.1280.50">
    <property type="match status" value="1"/>
</dbReference>
<name>A0A481ZBD6_9VIRU</name>
<evidence type="ECO:0000313" key="3">
    <source>
        <dbReference type="EMBL" id="QBK92775.1"/>
    </source>
</evidence>
<feature type="coiled-coil region" evidence="1">
    <location>
        <begin position="1"/>
        <end position="28"/>
    </location>
</feature>
<evidence type="ECO:0000259" key="2">
    <source>
        <dbReference type="PROSITE" id="PS50181"/>
    </source>
</evidence>
<evidence type="ECO:0000256" key="1">
    <source>
        <dbReference type="SAM" id="Coils"/>
    </source>
</evidence>
<reference evidence="3" key="1">
    <citation type="journal article" date="2019" name="MBio">
        <title>Virus Genomes from Deep Sea Sediments Expand the Ocean Megavirome and Support Independent Origins of Viral Gigantism.</title>
        <authorList>
            <person name="Backstrom D."/>
            <person name="Yutin N."/>
            <person name="Jorgensen S.L."/>
            <person name="Dharamshi J."/>
            <person name="Homa F."/>
            <person name="Zaremba-Niedwiedzka K."/>
            <person name="Spang A."/>
            <person name="Wolf Y.I."/>
            <person name="Koonin E.V."/>
            <person name="Ettema T.J."/>
        </authorList>
    </citation>
    <scope>NUCLEOTIDE SEQUENCE</scope>
</reference>
<proteinExistence type="predicted"/>
<dbReference type="InterPro" id="IPR036047">
    <property type="entry name" value="F-box-like_dom_sf"/>
</dbReference>
<keyword evidence="1" id="KW-0175">Coiled coil</keyword>
<gene>
    <name evidence="3" type="ORF">LCPAC401_04130</name>
</gene>
<dbReference type="SUPFAM" id="SSF81383">
    <property type="entry name" value="F-box domain"/>
    <property type="match status" value="1"/>
</dbReference>
<protein>
    <submittedName>
        <fullName evidence="3">F-box-like protein</fullName>
    </submittedName>
</protein>
<dbReference type="InterPro" id="IPR001810">
    <property type="entry name" value="F-box_dom"/>
</dbReference>
<feature type="domain" description="F-box" evidence="2">
    <location>
        <begin position="15"/>
        <end position="61"/>
    </location>
</feature>
<accession>A0A481ZBD6</accession>
<dbReference type="PROSITE" id="PS50181">
    <property type="entry name" value="FBOX"/>
    <property type="match status" value="1"/>
</dbReference>
<dbReference type="EMBL" id="MK500582">
    <property type="protein sequence ID" value="QBK92775.1"/>
    <property type="molecule type" value="Genomic_DNA"/>
</dbReference>
<sequence>MSSVNDILEQLELKAEDLNNLTPALIQKIFSVLTVIEISLLCGTSKKFNTICKRESLWKNKILDSYGVRKKYGKTWRETAKNMSQVNMIDLDEEWINGETYNEILNKSLERDDILEYIDEIRLNALIELFGEENKSKINFTLHQLTDESEVQLQLYTEDEEYPTLNIIFNEQMKIIHLSLFNLSRNELSLFTKQNDLFIGRFSVAHLIDPIIYIMHYSTFKKSDIEDALLDYFTPNVLLPPVFIP</sequence>